<name>X1TRD1_9ZZZZ</name>
<dbReference type="AlphaFoldDB" id="X1TRD1"/>
<reference evidence="1" key="1">
    <citation type="journal article" date="2014" name="Front. Microbiol.">
        <title>High frequency of phylogenetically diverse reductive dehalogenase-homologous genes in deep subseafloor sedimentary metagenomes.</title>
        <authorList>
            <person name="Kawai M."/>
            <person name="Futagami T."/>
            <person name="Toyoda A."/>
            <person name="Takaki Y."/>
            <person name="Nishi S."/>
            <person name="Hori S."/>
            <person name="Arai W."/>
            <person name="Tsubouchi T."/>
            <person name="Morono Y."/>
            <person name="Uchiyama I."/>
            <person name="Ito T."/>
            <person name="Fujiyama A."/>
            <person name="Inagaki F."/>
            <person name="Takami H."/>
        </authorList>
    </citation>
    <scope>NUCLEOTIDE SEQUENCE</scope>
    <source>
        <strain evidence="1">Expedition CK06-06</strain>
    </source>
</reference>
<comment type="caution">
    <text evidence="1">The sequence shown here is derived from an EMBL/GenBank/DDBJ whole genome shotgun (WGS) entry which is preliminary data.</text>
</comment>
<organism evidence="1">
    <name type="scientific">marine sediment metagenome</name>
    <dbReference type="NCBI Taxonomy" id="412755"/>
    <lineage>
        <taxon>unclassified sequences</taxon>
        <taxon>metagenomes</taxon>
        <taxon>ecological metagenomes</taxon>
    </lineage>
</organism>
<sequence length="48" mass="5582">MDGFHLKNKELEETGVIIIEGNYLLFDEKGCLPMFLSKYIPMGQKGWF</sequence>
<gene>
    <name evidence="1" type="ORF">S12H4_12220</name>
</gene>
<evidence type="ECO:0000313" key="1">
    <source>
        <dbReference type="EMBL" id="GAI82584.1"/>
    </source>
</evidence>
<accession>X1TRD1</accession>
<protein>
    <submittedName>
        <fullName evidence="1">Uncharacterized protein</fullName>
    </submittedName>
</protein>
<dbReference type="EMBL" id="BARW01005725">
    <property type="protein sequence ID" value="GAI82584.1"/>
    <property type="molecule type" value="Genomic_DNA"/>
</dbReference>
<proteinExistence type="predicted"/>